<accession>A0A165A1L6</accession>
<feature type="compositionally biased region" description="Acidic residues" evidence="1">
    <location>
        <begin position="67"/>
        <end position="79"/>
    </location>
</feature>
<keyword evidence="3" id="KW-1185">Reference proteome</keyword>
<dbReference type="Proteomes" id="UP000076632">
    <property type="component" value="Unassembled WGS sequence"/>
</dbReference>
<dbReference type="AlphaFoldDB" id="A0A165A1L6"/>
<reference evidence="2 3" key="1">
    <citation type="journal article" date="2016" name="Fungal Biol.">
        <title>The genome of Xylona heveae provides a window into fungal endophytism.</title>
        <authorList>
            <person name="Gazis R."/>
            <person name="Kuo A."/>
            <person name="Riley R."/>
            <person name="LaButti K."/>
            <person name="Lipzen A."/>
            <person name="Lin J."/>
            <person name="Amirebrahimi M."/>
            <person name="Hesse C.N."/>
            <person name="Spatafora J.W."/>
            <person name="Henrissat B."/>
            <person name="Hainaut M."/>
            <person name="Grigoriev I.V."/>
            <person name="Hibbett D.S."/>
        </authorList>
    </citation>
    <scope>NUCLEOTIDE SEQUENCE [LARGE SCALE GENOMIC DNA]</scope>
    <source>
        <strain evidence="2 3">TC161</strain>
    </source>
</reference>
<sequence length="184" mass="19033">MTRGVAAASTPLIPMVDINPKSHDAHSVDASFGVDGCSSYSSAVDEVHSANAMCAQQTSSASSVSTIEDDDDDDDDDESTPLFKSSSSTSCSSSPSCSSVCSTCSFCSAKKQHIPIAAYPSTTKKHAAAKSFHPKKLSSNVASFSGRFDFSYRNLYYTGGARDAAGRSVLGNGVGVSVGVCVLM</sequence>
<dbReference type="InParanoid" id="A0A165A1L6"/>
<evidence type="ECO:0000256" key="1">
    <source>
        <dbReference type="SAM" id="MobiDB-lite"/>
    </source>
</evidence>
<feature type="compositionally biased region" description="Low complexity" evidence="1">
    <location>
        <begin position="85"/>
        <end position="96"/>
    </location>
</feature>
<organism evidence="2 3">
    <name type="scientific">Xylona heveae (strain CBS 132557 / TC161)</name>
    <dbReference type="NCBI Taxonomy" id="1328760"/>
    <lineage>
        <taxon>Eukaryota</taxon>
        <taxon>Fungi</taxon>
        <taxon>Dikarya</taxon>
        <taxon>Ascomycota</taxon>
        <taxon>Pezizomycotina</taxon>
        <taxon>Xylonomycetes</taxon>
        <taxon>Xylonales</taxon>
        <taxon>Xylonaceae</taxon>
        <taxon>Xylona</taxon>
    </lineage>
</organism>
<gene>
    <name evidence="2" type="ORF">L228DRAFT_263176</name>
</gene>
<name>A0A165A1L6_XYLHT</name>
<evidence type="ECO:0000313" key="3">
    <source>
        <dbReference type="Proteomes" id="UP000076632"/>
    </source>
</evidence>
<dbReference type="RefSeq" id="XP_018185383.1">
    <property type="nucleotide sequence ID" value="XM_018334469.1"/>
</dbReference>
<proteinExistence type="predicted"/>
<protein>
    <submittedName>
        <fullName evidence="2">Uncharacterized protein</fullName>
    </submittedName>
</protein>
<dbReference type="EMBL" id="KV407464">
    <property type="protein sequence ID" value="KZF19828.1"/>
    <property type="molecule type" value="Genomic_DNA"/>
</dbReference>
<evidence type="ECO:0000313" key="2">
    <source>
        <dbReference type="EMBL" id="KZF19828.1"/>
    </source>
</evidence>
<feature type="region of interest" description="Disordered" evidence="1">
    <location>
        <begin position="61"/>
        <end position="96"/>
    </location>
</feature>
<dbReference type="GeneID" id="28899606"/>